<feature type="transmembrane region" description="Helical" evidence="6">
    <location>
        <begin position="47"/>
        <end position="73"/>
    </location>
</feature>
<dbReference type="GO" id="GO:0042910">
    <property type="term" value="F:xenobiotic transmembrane transporter activity"/>
    <property type="evidence" value="ECO:0007669"/>
    <property type="project" value="InterPro"/>
</dbReference>
<evidence type="ECO:0000313" key="7">
    <source>
        <dbReference type="EMBL" id="KAK1610251.1"/>
    </source>
</evidence>
<keyword evidence="5 6" id="KW-0472">Membrane</keyword>
<feature type="transmembrane region" description="Helical" evidence="6">
    <location>
        <begin position="94"/>
        <end position="111"/>
    </location>
</feature>
<dbReference type="GO" id="GO:1990961">
    <property type="term" value="P:xenobiotic detoxification by transmembrane export across the plasma membrane"/>
    <property type="evidence" value="ECO:0007669"/>
    <property type="project" value="InterPro"/>
</dbReference>
<sequence length="493" mass="54394">MEVGDVLDEMKRQLKLGLPISFTYVLNLSLLFVALMFVGHLSDSQHVFAGTALATSFSFVTGFSMMIGLSSALDTFCGQAFGAKEEASVGVHTQRAMLVLITFCVPVSVMWNFTEPILIFIRQNRDVSTEAASYIRWLIPGLFGYALVQCQTRFLNNQRVVVPLMLSSLICSVLNVPLCWLLVFKSPFANKGAAMALSISYWFNAILLALYIRFSHTCKATWKGFSRDAFHHVPQFLKLAASSALMLCLRFWSLELLVLLSGILPDPKLETSAFLITRNTSSIVTMIAIGLSTSVSIRVSNELGAGRPKEARKVILIAFFIATSEGLSISLLLVLLRNIWGKLYSNETKVVKYVANILPLVAICHIVDTTQCLFSGTLRGCGLQKKGAVIILGTTYIIGVPLSVVLGFVVHLRAKGFWIGFIIALCVQDLIFGMLFLGIDWEILAAKAKERVHISISQKENVYNREGQTDIGQLKGIRSTVTEEDHVCPPHMP</sequence>
<keyword evidence="3 6" id="KW-0812">Transmembrane</keyword>
<feature type="transmembrane region" description="Helical" evidence="6">
    <location>
        <begin position="195"/>
        <end position="214"/>
    </location>
</feature>
<feature type="transmembrane region" description="Helical" evidence="6">
    <location>
        <begin position="356"/>
        <end position="376"/>
    </location>
</feature>
<dbReference type="InterPro" id="IPR002528">
    <property type="entry name" value="MATE_fam"/>
</dbReference>
<reference evidence="7" key="1">
    <citation type="submission" date="2023-07" db="EMBL/GenBank/DDBJ databases">
        <title>A chromosome-level genome assembly of Lolium multiflorum.</title>
        <authorList>
            <person name="Chen Y."/>
            <person name="Copetti D."/>
            <person name="Kolliker R."/>
            <person name="Studer B."/>
        </authorList>
    </citation>
    <scope>NUCLEOTIDE SEQUENCE</scope>
    <source>
        <strain evidence="7">02402/16</strain>
        <tissue evidence="7">Leaf</tissue>
    </source>
</reference>
<comment type="similarity">
    <text evidence="2 6">Belongs to the multi antimicrobial extrusion (MATE) (TC 2.A.66.1) family.</text>
</comment>
<dbReference type="PANTHER" id="PTHR11206">
    <property type="entry name" value="MULTIDRUG RESISTANCE PROTEIN"/>
    <property type="match status" value="1"/>
</dbReference>
<dbReference type="GO" id="GO:0015297">
    <property type="term" value="F:antiporter activity"/>
    <property type="evidence" value="ECO:0007669"/>
    <property type="project" value="InterPro"/>
</dbReference>
<evidence type="ECO:0000313" key="8">
    <source>
        <dbReference type="Proteomes" id="UP001231189"/>
    </source>
</evidence>
<keyword evidence="4 6" id="KW-1133">Transmembrane helix</keyword>
<evidence type="ECO:0000256" key="4">
    <source>
        <dbReference type="ARBA" id="ARBA00022989"/>
    </source>
</evidence>
<comment type="subcellular location">
    <subcellularLocation>
        <location evidence="1">Membrane</location>
        <topology evidence="1">Multi-pass membrane protein</topology>
    </subcellularLocation>
</comment>
<evidence type="ECO:0000256" key="2">
    <source>
        <dbReference type="ARBA" id="ARBA00010199"/>
    </source>
</evidence>
<dbReference type="CDD" id="cd13132">
    <property type="entry name" value="MATE_eukaryotic"/>
    <property type="match status" value="1"/>
</dbReference>
<organism evidence="7 8">
    <name type="scientific">Lolium multiflorum</name>
    <name type="common">Italian ryegrass</name>
    <name type="synonym">Lolium perenne subsp. multiflorum</name>
    <dbReference type="NCBI Taxonomy" id="4521"/>
    <lineage>
        <taxon>Eukaryota</taxon>
        <taxon>Viridiplantae</taxon>
        <taxon>Streptophyta</taxon>
        <taxon>Embryophyta</taxon>
        <taxon>Tracheophyta</taxon>
        <taxon>Spermatophyta</taxon>
        <taxon>Magnoliopsida</taxon>
        <taxon>Liliopsida</taxon>
        <taxon>Poales</taxon>
        <taxon>Poaceae</taxon>
        <taxon>BOP clade</taxon>
        <taxon>Pooideae</taxon>
        <taxon>Poodae</taxon>
        <taxon>Poeae</taxon>
        <taxon>Poeae Chloroplast Group 2 (Poeae type)</taxon>
        <taxon>Loliodinae</taxon>
        <taxon>Loliinae</taxon>
        <taxon>Lolium</taxon>
    </lineage>
</organism>
<evidence type="ECO:0000256" key="1">
    <source>
        <dbReference type="ARBA" id="ARBA00004141"/>
    </source>
</evidence>
<evidence type="ECO:0000256" key="6">
    <source>
        <dbReference type="RuleBase" id="RU004914"/>
    </source>
</evidence>
<feature type="transmembrane region" description="Helical" evidence="6">
    <location>
        <begin position="273"/>
        <end position="293"/>
    </location>
</feature>
<feature type="transmembrane region" description="Helical" evidence="6">
    <location>
        <begin position="416"/>
        <end position="439"/>
    </location>
</feature>
<feature type="transmembrane region" description="Helical" evidence="6">
    <location>
        <begin position="160"/>
        <end position="183"/>
    </location>
</feature>
<dbReference type="InterPro" id="IPR045069">
    <property type="entry name" value="MATE_euk"/>
</dbReference>
<comment type="caution">
    <text evidence="7">The sequence shown here is derived from an EMBL/GenBank/DDBJ whole genome shotgun (WGS) entry which is preliminary data.</text>
</comment>
<proteinExistence type="inferred from homology"/>
<gene>
    <name evidence="7" type="ORF">QYE76_033924</name>
</gene>
<dbReference type="Pfam" id="PF01554">
    <property type="entry name" value="MatE"/>
    <property type="match status" value="2"/>
</dbReference>
<dbReference type="AlphaFoldDB" id="A0AAD8VM07"/>
<protein>
    <recommendedName>
        <fullName evidence="6">Protein DETOXIFICATION</fullName>
    </recommendedName>
    <alternativeName>
        <fullName evidence="6">Multidrug and toxic compound extrusion protein</fullName>
    </alternativeName>
</protein>
<dbReference type="GO" id="GO:0016020">
    <property type="term" value="C:membrane"/>
    <property type="evidence" value="ECO:0007669"/>
    <property type="project" value="UniProtKB-SubCell"/>
</dbReference>
<name>A0AAD8VM07_LOLMU</name>
<accession>A0AAD8VM07</accession>
<dbReference type="Proteomes" id="UP001231189">
    <property type="component" value="Unassembled WGS sequence"/>
</dbReference>
<feature type="transmembrane region" description="Helical" evidence="6">
    <location>
        <begin position="21"/>
        <end position="41"/>
    </location>
</feature>
<feature type="transmembrane region" description="Helical" evidence="6">
    <location>
        <begin position="388"/>
        <end position="410"/>
    </location>
</feature>
<dbReference type="NCBIfam" id="TIGR00797">
    <property type="entry name" value="matE"/>
    <property type="match status" value="1"/>
</dbReference>
<feature type="transmembrane region" description="Helical" evidence="6">
    <location>
        <begin position="314"/>
        <end position="336"/>
    </location>
</feature>
<keyword evidence="8" id="KW-1185">Reference proteome</keyword>
<dbReference type="EMBL" id="JAUUTY010000007">
    <property type="protein sequence ID" value="KAK1610251.1"/>
    <property type="molecule type" value="Genomic_DNA"/>
</dbReference>
<evidence type="ECO:0000256" key="3">
    <source>
        <dbReference type="ARBA" id="ARBA00022692"/>
    </source>
</evidence>
<evidence type="ECO:0000256" key="5">
    <source>
        <dbReference type="ARBA" id="ARBA00023136"/>
    </source>
</evidence>